<dbReference type="InterPro" id="IPR029016">
    <property type="entry name" value="GAF-like_dom_sf"/>
</dbReference>
<dbReference type="InterPro" id="IPR036890">
    <property type="entry name" value="HATPase_C_sf"/>
</dbReference>
<dbReference type="Pfam" id="PF02518">
    <property type="entry name" value="HATPase_c"/>
    <property type="match status" value="1"/>
</dbReference>
<dbReference type="Pfam" id="PF13426">
    <property type="entry name" value="PAS_9"/>
    <property type="match status" value="2"/>
</dbReference>
<sequence>MKNSRMYDKNDLERSRINALNSYNILDTPSEPQFDAITSLASYICDTPVSLISFLDHERLWVKARKGIELSEIPRDQTMCQYTIGSPAVLQTEDFHKDKRFCGNKYLQASPFHFYAGAPLTTTDGYKIGALCVTDYSARKLSEKQIEALQILANEVMSHLELRKKNQQLKELLENEKRFLSLFNNSSELHCVTDPQGIILYCNDIVEDLLGYKPSEIIGENIWNFSAPEERERVMPDIYERVSRGENRFILETKVVTKNGEQRWFEWSDRLYQEKWLINGRDITERKETEARLRILSTAVEKSPAGVILRNGNGEVIWMNEESEKILGYELGELKGQIFGDRLISEETDPSVIQFARQRVEAGKNYEVEVVIRRKDGESVWIFMSNNMLRDPEGNIESQIGILVDITIRKEAEAQLIKTREEAIELSRSKELFLSVMSHEMRTPLNAVVGISRIIQREDSPKRQREHLNILEFSARNLLALINDVLDFTKVETGNIKLESIPADLRKLAVNTVQSIRIKAVKPGLDIITEIDPKINGYYKCDPTRLYQILMNILGNAVKFTEKGLVKLSLVLEEETADSATIRFSIADTGIGIPGDKLDSIFDAYAQAELHTSRKYGGTGLGLAITKKLVELHQSSINVKSVFGKGSEFSFQVSFPKTTEEPPVDDHFGEPLQGHVLVVDDNAINRLLAEKILKNWRITVDFAENGRQALEKITGNAYDLVLMDIHMPEMDGNEAVRQIRQMEGSVCHIPVLALTASIMKNDEELLLAAGMNGVILKPFETRAFYNKIAAFLKKAED</sequence>
<feature type="modified residue" description="4-aspartylphosphate" evidence="7">
    <location>
        <position position="724"/>
    </location>
</feature>
<feature type="domain" description="PAS" evidence="10">
    <location>
        <begin position="292"/>
        <end position="363"/>
    </location>
</feature>
<dbReference type="GO" id="GO:0000155">
    <property type="term" value="F:phosphorelay sensor kinase activity"/>
    <property type="evidence" value="ECO:0007669"/>
    <property type="project" value="InterPro"/>
</dbReference>
<dbReference type="PROSITE" id="PS50110">
    <property type="entry name" value="RESPONSE_REGULATORY"/>
    <property type="match status" value="1"/>
</dbReference>
<dbReference type="SMART" id="SM00091">
    <property type="entry name" value="PAS"/>
    <property type="match status" value="2"/>
</dbReference>
<dbReference type="EMBL" id="QEAS01000004">
    <property type="protein sequence ID" value="PWG81532.1"/>
    <property type="molecule type" value="Genomic_DNA"/>
</dbReference>
<evidence type="ECO:0000259" key="11">
    <source>
        <dbReference type="PROSITE" id="PS50113"/>
    </source>
</evidence>
<evidence type="ECO:0000256" key="3">
    <source>
        <dbReference type="ARBA" id="ARBA00022553"/>
    </source>
</evidence>
<dbReference type="PRINTS" id="PR00344">
    <property type="entry name" value="BCTRLSENSOR"/>
</dbReference>
<dbReference type="Gene3D" id="1.10.287.130">
    <property type="match status" value="1"/>
</dbReference>
<evidence type="ECO:0000259" key="8">
    <source>
        <dbReference type="PROSITE" id="PS50109"/>
    </source>
</evidence>
<dbReference type="PANTHER" id="PTHR45339:SF1">
    <property type="entry name" value="HYBRID SIGNAL TRANSDUCTION HISTIDINE KINASE J"/>
    <property type="match status" value="1"/>
</dbReference>
<dbReference type="Pfam" id="PF00512">
    <property type="entry name" value="HisKA"/>
    <property type="match status" value="1"/>
</dbReference>
<evidence type="ECO:0000259" key="10">
    <source>
        <dbReference type="PROSITE" id="PS50112"/>
    </source>
</evidence>
<dbReference type="InterPro" id="IPR001610">
    <property type="entry name" value="PAC"/>
</dbReference>
<dbReference type="SUPFAM" id="SSF55785">
    <property type="entry name" value="PYP-like sensor domain (PAS domain)"/>
    <property type="match status" value="2"/>
</dbReference>
<dbReference type="Pfam" id="PF01590">
    <property type="entry name" value="GAF"/>
    <property type="match status" value="1"/>
</dbReference>
<dbReference type="PROSITE" id="PS50109">
    <property type="entry name" value="HIS_KIN"/>
    <property type="match status" value="1"/>
</dbReference>
<dbReference type="NCBIfam" id="TIGR00229">
    <property type="entry name" value="sensory_box"/>
    <property type="match status" value="2"/>
</dbReference>
<dbReference type="InterPro" id="IPR004358">
    <property type="entry name" value="Sig_transdc_His_kin-like_C"/>
</dbReference>
<dbReference type="SMART" id="SM00388">
    <property type="entry name" value="HisKA"/>
    <property type="match status" value="1"/>
</dbReference>
<dbReference type="EC" id="2.7.13.3" evidence="2"/>
<keyword evidence="4" id="KW-0808">Transferase</keyword>
<feature type="domain" description="Response regulatory" evidence="9">
    <location>
        <begin position="675"/>
        <end position="792"/>
    </location>
</feature>
<dbReference type="InterPro" id="IPR001789">
    <property type="entry name" value="Sig_transdc_resp-reg_receiver"/>
</dbReference>
<evidence type="ECO:0000256" key="6">
    <source>
        <dbReference type="ARBA" id="ARBA00023012"/>
    </source>
</evidence>
<evidence type="ECO:0000259" key="9">
    <source>
        <dbReference type="PROSITE" id="PS50110"/>
    </source>
</evidence>
<dbReference type="Gene3D" id="3.40.50.2300">
    <property type="match status" value="1"/>
</dbReference>
<comment type="caution">
    <text evidence="12">The sequence shown here is derived from an EMBL/GenBank/DDBJ whole genome shotgun (WGS) entry which is preliminary data.</text>
</comment>
<dbReference type="Pfam" id="PF00072">
    <property type="entry name" value="Response_reg"/>
    <property type="match status" value="1"/>
</dbReference>
<dbReference type="SUPFAM" id="SSF47384">
    <property type="entry name" value="Homodimeric domain of signal transducing histidine kinase"/>
    <property type="match status" value="1"/>
</dbReference>
<dbReference type="CDD" id="cd16922">
    <property type="entry name" value="HATPase_EvgS-ArcB-TorS-like"/>
    <property type="match status" value="1"/>
</dbReference>
<comment type="catalytic activity">
    <reaction evidence="1">
        <text>ATP + protein L-histidine = ADP + protein N-phospho-L-histidine.</text>
        <dbReference type="EC" id="2.7.13.3"/>
    </reaction>
</comment>
<gene>
    <name evidence="12" type="ORF">DDR33_06795</name>
</gene>
<dbReference type="InterPro" id="IPR036097">
    <property type="entry name" value="HisK_dim/P_sf"/>
</dbReference>
<evidence type="ECO:0000256" key="2">
    <source>
        <dbReference type="ARBA" id="ARBA00012438"/>
    </source>
</evidence>
<dbReference type="PANTHER" id="PTHR45339">
    <property type="entry name" value="HYBRID SIGNAL TRANSDUCTION HISTIDINE KINASE J"/>
    <property type="match status" value="1"/>
</dbReference>
<dbReference type="Gene3D" id="3.30.450.40">
    <property type="match status" value="1"/>
</dbReference>
<dbReference type="SUPFAM" id="SSF55781">
    <property type="entry name" value="GAF domain-like"/>
    <property type="match status" value="1"/>
</dbReference>
<dbReference type="CDD" id="cd00082">
    <property type="entry name" value="HisKA"/>
    <property type="match status" value="1"/>
</dbReference>
<dbReference type="SUPFAM" id="SSF52172">
    <property type="entry name" value="CheY-like"/>
    <property type="match status" value="1"/>
</dbReference>
<dbReference type="PROSITE" id="PS50112">
    <property type="entry name" value="PAS"/>
    <property type="match status" value="2"/>
</dbReference>
<keyword evidence="3 7" id="KW-0597">Phosphoprotein</keyword>
<evidence type="ECO:0000313" key="13">
    <source>
        <dbReference type="Proteomes" id="UP000245647"/>
    </source>
</evidence>
<dbReference type="InterPro" id="IPR005467">
    <property type="entry name" value="His_kinase_dom"/>
</dbReference>
<dbReference type="SMART" id="SM00065">
    <property type="entry name" value="GAF"/>
    <property type="match status" value="1"/>
</dbReference>
<accession>A0A2U2PJU4</accession>
<dbReference type="Gene3D" id="3.30.450.20">
    <property type="entry name" value="PAS domain"/>
    <property type="match status" value="2"/>
</dbReference>
<keyword evidence="5" id="KW-0418">Kinase</keyword>
<dbReference type="InterPro" id="IPR035965">
    <property type="entry name" value="PAS-like_dom_sf"/>
</dbReference>
<dbReference type="CDD" id="cd17546">
    <property type="entry name" value="REC_hyHK_CKI1_RcsC-like"/>
    <property type="match status" value="1"/>
</dbReference>
<dbReference type="InterPro" id="IPR000700">
    <property type="entry name" value="PAS-assoc_C"/>
</dbReference>
<dbReference type="PROSITE" id="PS50113">
    <property type="entry name" value="PAC"/>
    <property type="match status" value="1"/>
</dbReference>
<dbReference type="InterPro" id="IPR011006">
    <property type="entry name" value="CheY-like_superfamily"/>
</dbReference>
<protein>
    <recommendedName>
        <fullName evidence="2">histidine kinase</fullName>
        <ecNumber evidence="2">2.7.13.3</ecNumber>
    </recommendedName>
</protein>
<dbReference type="CDD" id="cd00130">
    <property type="entry name" value="PAS"/>
    <property type="match status" value="2"/>
</dbReference>
<dbReference type="FunFam" id="3.30.565.10:FF:000010">
    <property type="entry name" value="Sensor histidine kinase RcsC"/>
    <property type="match status" value="1"/>
</dbReference>
<feature type="domain" description="Histidine kinase" evidence="8">
    <location>
        <begin position="436"/>
        <end position="657"/>
    </location>
</feature>
<dbReference type="OrthoDB" id="9811889at2"/>
<dbReference type="AlphaFoldDB" id="A0A2U2PJU4"/>
<dbReference type="SMART" id="SM00086">
    <property type="entry name" value="PAC"/>
    <property type="match status" value="2"/>
</dbReference>
<keyword evidence="6" id="KW-0902">Two-component regulatory system</keyword>
<dbReference type="Gene3D" id="3.30.565.10">
    <property type="entry name" value="Histidine kinase-like ATPase, C-terminal domain"/>
    <property type="match status" value="1"/>
</dbReference>
<name>A0A2U2PJU4_9SPHI</name>
<feature type="domain" description="PAC" evidence="11">
    <location>
        <begin position="366"/>
        <end position="418"/>
    </location>
</feature>
<dbReference type="InterPro" id="IPR003018">
    <property type="entry name" value="GAF"/>
</dbReference>
<dbReference type="RefSeq" id="WP_109415016.1">
    <property type="nucleotide sequence ID" value="NZ_QEAS01000004.1"/>
</dbReference>
<proteinExistence type="predicted"/>
<feature type="domain" description="PAS" evidence="10">
    <location>
        <begin position="175"/>
        <end position="245"/>
    </location>
</feature>
<reference evidence="12 13" key="1">
    <citation type="submission" date="2018-04" db="EMBL/GenBank/DDBJ databases">
        <title>Pedobacter chongqingensis sp. nov., isolated from a rottenly hemp rope.</title>
        <authorList>
            <person name="Cai Y."/>
        </authorList>
    </citation>
    <scope>NUCLEOTIDE SEQUENCE [LARGE SCALE GENOMIC DNA]</scope>
    <source>
        <strain evidence="12 13">FJ4-8</strain>
    </source>
</reference>
<dbReference type="SMART" id="SM00448">
    <property type="entry name" value="REC"/>
    <property type="match status" value="1"/>
</dbReference>
<evidence type="ECO:0000256" key="1">
    <source>
        <dbReference type="ARBA" id="ARBA00000085"/>
    </source>
</evidence>
<keyword evidence="13" id="KW-1185">Reference proteome</keyword>
<organism evidence="12 13">
    <name type="scientific">Pararcticibacter amylolyticus</name>
    <dbReference type="NCBI Taxonomy" id="2173175"/>
    <lineage>
        <taxon>Bacteria</taxon>
        <taxon>Pseudomonadati</taxon>
        <taxon>Bacteroidota</taxon>
        <taxon>Sphingobacteriia</taxon>
        <taxon>Sphingobacteriales</taxon>
        <taxon>Sphingobacteriaceae</taxon>
        <taxon>Pararcticibacter</taxon>
    </lineage>
</organism>
<dbReference type="SUPFAM" id="SSF55874">
    <property type="entry name" value="ATPase domain of HSP90 chaperone/DNA topoisomerase II/histidine kinase"/>
    <property type="match status" value="1"/>
</dbReference>
<dbReference type="InterPro" id="IPR003594">
    <property type="entry name" value="HATPase_dom"/>
</dbReference>
<evidence type="ECO:0000313" key="12">
    <source>
        <dbReference type="EMBL" id="PWG81532.1"/>
    </source>
</evidence>
<evidence type="ECO:0000256" key="7">
    <source>
        <dbReference type="PROSITE-ProRule" id="PRU00169"/>
    </source>
</evidence>
<dbReference type="InterPro" id="IPR000014">
    <property type="entry name" value="PAS"/>
</dbReference>
<evidence type="ECO:0000256" key="5">
    <source>
        <dbReference type="ARBA" id="ARBA00022777"/>
    </source>
</evidence>
<dbReference type="SMART" id="SM00387">
    <property type="entry name" value="HATPase_c"/>
    <property type="match status" value="1"/>
</dbReference>
<dbReference type="InterPro" id="IPR003661">
    <property type="entry name" value="HisK_dim/P_dom"/>
</dbReference>
<evidence type="ECO:0000256" key="4">
    <source>
        <dbReference type="ARBA" id="ARBA00022679"/>
    </source>
</evidence>
<dbReference type="Proteomes" id="UP000245647">
    <property type="component" value="Unassembled WGS sequence"/>
</dbReference>